<dbReference type="PROSITE" id="PS51192">
    <property type="entry name" value="HELICASE_ATP_BIND_1"/>
    <property type="match status" value="1"/>
</dbReference>
<reference evidence="6 7" key="2">
    <citation type="journal article" date="2012" name="Stand. Genomic Sci.">
        <title>Complete genome sequence of the moderately thermophilic mineral-sulfide-oxidizing firmicute Sulfobacillus acidophilus type strain (NAL(T)).</title>
        <authorList>
            <person name="Anderson I."/>
            <person name="Chertkov O."/>
            <person name="Chen A."/>
            <person name="Saunders E."/>
            <person name="Lapidus A."/>
            <person name="Nolan M."/>
            <person name="Lucas S."/>
            <person name="Hammon N."/>
            <person name="Deshpande S."/>
            <person name="Cheng J.F."/>
            <person name="Han C."/>
            <person name="Tapia R."/>
            <person name="Goodwin L.A."/>
            <person name="Pitluck S."/>
            <person name="Liolios K."/>
            <person name="Pagani I."/>
            <person name="Ivanova N."/>
            <person name="Mikhailova N."/>
            <person name="Pati A."/>
            <person name="Palaniappan K."/>
            <person name="Land M."/>
            <person name="Pan C."/>
            <person name="Rohde M."/>
            <person name="Pukall R."/>
            <person name="Goker M."/>
            <person name="Detter J.C."/>
            <person name="Woyke T."/>
            <person name="Bristow J."/>
            <person name="Eisen J.A."/>
            <person name="Markowitz V."/>
            <person name="Hugenholtz P."/>
            <person name="Kyrpides N.C."/>
            <person name="Klenk H.P."/>
            <person name="Mavromatis K."/>
        </authorList>
    </citation>
    <scope>NUCLEOTIDE SEQUENCE [LARGE SCALE GENOMIC DNA]</scope>
    <source>
        <strain evidence="7">ATCC 700253 / DSM 10332 / NAL</strain>
    </source>
</reference>
<dbReference type="InterPro" id="IPR049730">
    <property type="entry name" value="SNF2/RAD54-like_C"/>
</dbReference>
<name>G8TVL2_SULAD</name>
<dbReference type="PANTHER" id="PTHR10799">
    <property type="entry name" value="SNF2/RAD54 HELICASE FAMILY"/>
    <property type="match status" value="1"/>
</dbReference>
<dbReference type="InterPro" id="IPR001650">
    <property type="entry name" value="Helicase_C-like"/>
</dbReference>
<keyword evidence="2" id="KW-0863">Zinc-finger</keyword>
<dbReference type="SUPFAM" id="SSF52540">
    <property type="entry name" value="P-loop containing nucleoside triphosphate hydrolases"/>
    <property type="match status" value="2"/>
</dbReference>
<dbReference type="AlphaFoldDB" id="G8TVL2"/>
<evidence type="ECO:0000259" key="3">
    <source>
        <dbReference type="PROSITE" id="PS50966"/>
    </source>
</evidence>
<dbReference type="InterPro" id="IPR014001">
    <property type="entry name" value="Helicase_ATP-bd"/>
</dbReference>
<dbReference type="InterPro" id="IPR013663">
    <property type="entry name" value="Helicase_SWF/SNF/SWI_bac"/>
</dbReference>
<dbReference type="Pfam" id="PF04434">
    <property type="entry name" value="SWIM"/>
    <property type="match status" value="1"/>
</dbReference>
<dbReference type="SMART" id="SM00490">
    <property type="entry name" value="HELICc"/>
    <property type="match status" value="1"/>
</dbReference>
<dbReference type="GO" id="GO:0005524">
    <property type="term" value="F:ATP binding"/>
    <property type="evidence" value="ECO:0007669"/>
    <property type="project" value="InterPro"/>
</dbReference>
<keyword evidence="7" id="KW-1185">Reference proteome</keyword>
<dbReference type="Proteomes" id="UP000005439">
    <property type="component" value="Chromosome"/>
</dbReference>
<sequence>MGLAKLNRSVLERWIPHRYIERGAQYLYDGRVRLLDALEAEEEWVFRVMGVRPYTVTIFGAQEDTLGAECECPVYHGGEWCKHIAAALLYLIQPPPEMSPVEAGPSDLSARFLQIFRSDVAPKTRDVLTVQFFLHMVPKGIDYVLQLELKVGPKKPYVVKNVGDFLEAVAQQKPYRFTDKFWYRPEDHTFDETSQRICSLLYEMVQQRRFYERQINPYSYTVPTEPRILAVQPDLWPRLAPLLATASTMVGSLAEPFELGQGPLPLDTTVTPDSPGRYVLQINGLHVLFLLPLYHTVFWDNVAYLLAAEDFASLSELQKLSRHRATLDIGLTADDLPAALARALPVLDRIGQVTIDPAVASQVVDIPVVLRVYLDWIDDMVTAHVDFVYGAWVLHDGEPLPPDAPVIIRRSAEESALLERLGRFGFQNVGSHWILSEEEPLFAFLTDGLKELESAAEVYATPRFESLLGRQETVRPSARVELDQKLQWLDVSSSLDGIDPDELPGILKALIEKKTYHRLTNGTFLALNDPELQAWGDTLDALGVNPRTLKSTQARVPALGALPLLDSAPGPVKLGRTLKQWLEDLRHPEAADIPVPTSLASILREYQVTGFQWFKTLARYGFGGILADDMGLGKTVQTIAFLLSEWESSAMTEPALIVAPASLAYNWHSELMKFAPVLRVGLLTGNKAERETMLENLDAYDVLITSYPLIRRDIVQYRALSFHALILDEAQMIKNQATQTAQAVADVPSRYRFALTGTPVENSLDDLWSIFHAVFPDLLGGKTAFGRLTPEQVAKRVRPFILRRVKRDVLRELPDRIDSVHYSDLTPDQKKVYLAYLSQFQKETREELARQGLDKSRIKILAGLTRLRQICAHPALFLENYQGGSGKLDQLVEVLEECRDGGQRVLIFSQFTSMLTLMKPVLESHGWPFFYLDGNTPPADRQAMVTRFNQGERSLFLISLRAGGTGLNLTGADTVILYDLWWNPQVDEQAIGRAHRLGQRNVVQVIRLIAQGTIEDKIYELQQKKSALVDHVLSNATESIDRLTEEDIRELLAL</sequence>
<dbReference type="Pfam" id="PF00176">
    <property type="entry name" value="SNF2-rel_dom"/>
    <property type="match status" value="1"/>
</dbReference>
<feature type="domain" description="Helicase ATP-binding" evidence="4">
    <location>
        <begin position="615"/>
        <end position="777"/>
    </location>
</feature>
<dbReference type="KEGG" id="sap:Sulac_0078"/>
<keyword evidence="1" id="KW-0378">Hydrolase</keyword>
<evidence type="ECO:0000259" key="4">
    <source>
        <dbReference type="PROSITE" id="PS51192"/>
    </source>
</evidence>
<proteinExistence type="predicted"/>
<dbReference type="STRING" id="679936.Sulac_0078"/>
<dbReference type="Pfam" id="PF08455">
    <property type="entry name" value="SNF2_assoc"/>
    <property type="match status" value="1"/>
</dbReference>
<dbReference type="Gene3D" id="3.40.50.300">
    <property type="entry name" value="P-loop containing nucleotide triphosphate hydrolases"/>
    <property type="match status" value="1"/>
</dbReference>
<dbReference type="EMBL" id="CP003179">
    <property type="protein sequence ID" value="AEW03651.1"/>
    <property type="molecule type" value="Genomic_DNA"/>
</dbReference>
<reference evidence="7" key="1">
    <citation type="submission" date="2011-12" db="EMBL/GenBank/DDBJ databases">
        <title>The complete genome of chromosome of Sulfobacillus acidophilus DSM 10332.</title>
        <authorList>
            <person name="Lucas S."/>
            <person name="Han J."/>
            <person name="Lapidus A."/>
            <person name="Bruce D."/>
            <person name="Goodwin L."/>
            <person name="Pitluck S."/>
            <person name="Peters L."/>
            <person name="Kyrpides N."/>
            <person name="Mavromatis K."/>
            <person name="Ivanova N."/>
            <person name="Mikhailova N."/>
            <person name="Chertkov O."/>
            <person name="Saunders E."/>
            <person name="Detter J.C."/>
            <person name="Tapia R."/>
            <person name="Han C."/>
            <person name="Land M."/>
            <person name="Hauser L."/>
            <person name="Markowitz V."/>
            <person name="Cheng J.-F."/>
            <person name="Hugenholtz P."/>
            <person name="Woyke T."/>
            <person name="Wu D."/>
            <person name="Pukall R."/>
            <person name="Gehrich-Schroeter G."/>
            <person name="Schneider S."/>
            <person name="Klenk H.-P."/>
            <person name="Eisen J.A."/>
        </authorList>
    </citation>
    <scope>NUCLEOTIDE SEQUENCE [LARGE SCALE GENOMIC DNA]</scope>
    <source>
        <strain evidence="7">ATCC 700253 / DSM 10332 / NAL</strain>
    </source>
</reference>
<organism evidence="6 7">
    <name type="scientific">Sulfobacillus acidophilus (strain ATCC 700253 / DSM 10332 / NAL)</name>
    <dbReference type="NCBI Taxonomy" id="679936"/>
    <lineage>
        <taxon>Bacteria</taxon>
        <taxon>Bacillati</taxon>
        <taxon>Bacillota</taxon>
        <taxon>Clostridia</taxon>
        <taxon>Eubacteriales</taxon>
        <taxon>Clostridiales Family XVII. Incertae Sedis</taxon>
        <taxon>Sulfobacillus</taxon>
    </lineage>
</organism>
<dbReference type="InterPro" id="IPR007527">
    <property type="entry name" value="Znf_SWIM"/>
</dbReference>
<protein>
    <submittedName>
        <fullName evidence="6">SNF2-related protein</fullName>
    </submittedName>
</protein>
<evidence type="ECO:0000256" key="1">
    <source>
        <dbReference type="ARBA" id="ARBA00022801"/>
    </source>
</evidence>
<evidence type="ECO:0000313" key="6">
    <source>
        <dbReference type="EMBL" id="AEW03651.1"/>
    </source>
</evidence>
<dbReference type="HOGENOM" id="CLU_000315_21_1_9"/>
<dbReference type="SMART" id="SM00487">
    <property type="entry name" value="DEXDc"/>
    <property type="match status" value="1"/>
</dbReference>
<dbReference type="FunFam" id="3.40.50.300:FF:000533">
    <property type="entry name" value="Helicase, Snf2 family"/>
    <property type="match status" value="1"/>
</dbReference>
<accession>G8TVL2</accession>
<evidence type="ECO:0000313" key="7">
    <source>
        <dbReference type="Proteomes" id="UP000005439"/>
    </source>
</evidence>
<dbReference type="GO" id="GO:0008270">
    <property type="term" value="F:zinc ion binding"/>
    <property type="evidence" value="ECO:0007669"/>
    <property type="project" value="UniProtKB-KW"/>
</dbReference>
<dbReference type="InterPro" id="IPR027417">
    <property type="entry name" value="P-loop_NTPase"/>
</dbReference>
<evidence type="ECO:0000256" key="2">
    <source>
        <dbReference type="PROSITE-ProRule" id="PRU00325"/>
    </source>
</evidence>
<dbReference type="CDD" id="cd18793">
    <property type="entry name" value="SF2_C_SNF"/>
    <property type="match status" value="1"/>
</dbReference>
<dbReference type="Gene3D" id="3.40.50.10810">
    <property type="entry name" value="Tandem AAA-ATPase domain"/>
    <property type="match status" value="1"/>
</dbReference>
<dbReference type="Pfam" id="PF00271">
    <property type="entry name" value="Helicase_C"/>
    <property type="match status" value="1"/>
</dbReference>
<gene>
    <name evidence="6" type="ordered locus">Sulac_0078</name>
</gene>
<dbReference type="InterPro" id="IPR038718">
    <property type="entry name" value="SNF2-like_sf"/>
</dbReference>
<dbReference type="PROSITE" id="PS50966">
    <property type="entry name" value="ZF_SWIM"/>
    <property type="match status" value="1"/>
</dbReference>
<dbReference type="InterPro" id="IPR000330">
    <property type="entry name" value="SNF2_N"/>
</dbReference>
<keyword evidence="2" id="KW-0479">Metal-binding</keyword>
<keyword evidence="2" id="KW-0862">Zinc</keyword>
<feature type="domain" description="Helicase C-terminal" evidence="5">
    <location>
        <begin position="887"/>
        <end position="1048"/>
    </location>
</feature>
<dbReference type="GO" id="GO:0016787">
    <property type="term" value="F:hydrolase activity"/>
    <property type="evidence" value="ECO:0007669"/>
    <property type="project" value="UniProtKB-KW"/>
</dbReference>
<dbReference type="PROSITE" id="PS51194">
    <property type="entry name" value="HELICASE_CTER"/>
    <property type="match status" value="1"/>
</dbReference>
<evidence type="ECO:0000259" key="5">
    <source>
        <dbReference type="PROSITE" id="PS51194"/>
    </source>
</evidence>
<feature type="domain" description="SWIM-type" evidence="3">
    <location>
        <begin position="54"/>
        <end position="92"/>
    </location>
</feature>
<dbReference type="PATRIC" id="fig|679936.5.peg.85"/>